<dbReference type="SUPFAM" id="SSF55729">
    <property type="entry name" value="Acyl-CoA N-acyltransferases (Nat)"/>
    <property type="match status" value="1"/>
</dbReference>
<dbReference type="InterPro" id="IPR000835">
    <property type="entry name" value="HTH_MarR-typ"/>
</dbReference>
<dbReference type="InterPro" id="IPR000182">
    <property type="entry name" value="GNAT_dom"/>
</dbReference>
<organism evidence="4 5">
    <name type="scientific">Albimonas pacifica</name>
    <dbReference type="NCBI Taxonomy" id="1114924"/>
    <lineage>
        <taxon>Bacteria</taxon>
        <taxon>Pseudomonadati</taxon>
        <taxon>Pseudomonadota</taxon>
        <taxon>Alphaproteobacteria</taxon>
        <taxon>Rhodobacterales</taxon>
        <taxon>Paracoccaceae</taxon>
        <taxon>Albimonas</taxon>
    </lineage>
</organism>
<dbReference type="CDD" id="cd04301">
    <property type="entry name" value="NAT_SF"/>
    <property type="match status" value="1"/>
</dbReference>
<reference evidence="4 5" key="1">
    <citation type="submission" date="2016-10" db="EMBL/GenBank/DDBJ databases">
        <authorList>
            <person name="de Groot N.N."/>
        </authorList>
    </citation>
    <scope>NUCLEOTIDE SEQUENCE [LARGE SCALE GENOMIC DNA]</scope>
    <source>
        <strain evidence="4 5">CGMCC 1.11030</strain>
    </source>
</reference>
<dbReference type="AlphaFoldDB" id="A0A1I3JZY9"/>
<sequence>MTADPDRAVDALPRIRRFNRAVTTEIGALDASFLGRGRPLGEARMIHAIGRGDPHTGREVAEIRAELRLDSGLASRLLRALEAEGLAEVRRHPSDGRRRVARLTPAGQAENAAYDRLSDRRARAMIERHGRRATLALLEAMDRVACALGSDRIEIARVDPASDPARDCLERYYDELARRFPKGFEVSLSRDPQAAEMRPPRGAFLLATLDGLPLACAGLKGGEAFAEVKRVWVAPAARGLGLASRLMEAVETEARRLGIACLRLDTNRALPEAASLYRRLGWSEIARFNEDPYAELFFEKRL</sequence>
<dbReference type="PANTHER" id="PTHR43877:SF2">
    <property type="entry name" value="AMINOALKYLPHOSPHONATE N-ACETYLTRANSFERASE-RELATED"/>
    <property type="match status" value="1"/>
</dbReference>
<accession>A0A1I3JZY9</accession>
<keyword evidence="1 4" id="KW-0808">Transferase</keyword>
<dbReference type="GO" id="GO:0003700">
    <property type="term" value="F:DNA-binding transcription factor activity"/>
    <property type="evidence" value="ECO:0007669"/>
    <property type="project" value="InterPro"/>
</dbReference>
<evidence type="ECO:0000259" key="3">
    <source>
        <dbReference type="PROSITE" id="PS51186"/>
    </source>
</evidence>
<dbReference type="GO" id="GO:0016747">
    <property type="term" value="F:acyltransferase activity, transferring groups other than amino-acyl groups"/>
    <property type="evidence" value="ECO:0007669"/>
    <property type="project" value="InterPro"/>
</dbReference>
<dbReference type="Proteomes" id="UP000199377">
    <property type="component" value="Unassembled WGS sequence"/>
</dbReference>
<feature type="domain" description="N-acetyltransferase" evidence="3">
    <location>
        <begin position="153"/>
        <end position="302"/>
    </location>
</feature>
<evidence type="ECO:0000313" key="4">
    <source>
        <dbReference type="EMBL" id="SFI65821.1"/>
    </source>
</evidence>
<evidence type="ECO:0000256" key="1">
    <source>
        <dbReference type="ARBA" id="ARBA00022679"/>
    </source>
</evidence>
<gene>
    <name evidence="4" type="ORF">SAMN05216258_108237</name>
</gene>
<dbReference type="InterPro" id="IPR050832">
    <property type="entry name" value="Bact_Acetyltransf"/>
</dbReference>
<evidence type="ECO:0000256" key="2">
    <source>
        <dbReference type="ARBA" id="ARBA00023315"/>
    </source>
</evidence>
<dbReference type="STRING" id="1114924.SAMN05216258_108237"/>
<dbReference type="OrthoDB" id="2436196at2"/>
<dbReference type="Pfam" id="PF12802">
    <property type="entry name" value="MarR_2"/>
    <property type="match status" value="1"/>
</dbReference>
<dbReference type="EMBL" id="FOQH01000008">
    <property type="protein sequence ID" value="SFI65821.1"/>
    <property type="molecule type" value="Genomic_DNA"/>
</dbReference>
<dbReference type="PROSITE" id="PS51186">
    <property type="entry name" value="GNAT"/>
    <property type="match status" value="1"/>
</dbReference>
<dbReference type="InterPro" id="IPR016181">
    <property type="entry name" value="Acyl_CoA_acyltransferase"/>
</dbReference>
<protein>
    <submittedName>
        <fullName evidence="4">Transcriptional regulator, MarR family with acetyltransferase activity</fullName>
    </submittedName>
</protein>
<dbReference type="Gene3D" id="3.40.630.30">
    <property type="match status" value="1"/>
</dbReference>
<dbReference type="InterPro" id="IPR036390">
    <property type="entry name" value="WH_DNA-bd_sf"/>
</dbReference>
<dbReference type="Gene3D" id="1.10.10.10">
    <property type="entry name" value="Winged helix-like DNA-binding domain superfamily/Winged helix DNA-binding domain"/>
    <property type="match status" value="1"/>
</dbReference>
<keyword evidence="2" id="KW-0012">Acyltransferase</keyword>
<keyword evidence="5" id="KW-1185">Reference proteome</keyword>
<dbReference type="SUPFAM" id="SSF46785">
    <property type="entry name" value="Winged helix' DNA-binding domain"/>
    <property type="match status" value="1"/>
</dbReference>
<dbReference type="PANTHER" id="PTHR43877">
    <property type="entry name" value="AMINOALKYLPHOSPHONATE N-ACETYLTRANSFERASE-RELATED-RELATED"/>
    <property type="match status" value="1"/>
</dbReference>
<evidence type="ECO:0000313" key="5">
    <source>
        <dbReference type="Proteomes" id="UP000199377"/>
    </source>
</evidence>
<dbReference type="InterPro" id="IPR036388">
    <property type="entry name" value="WH-like_DNA-bd_sf"/>
</dbReference>
<dbReference type="RefSeq" id="WP_092861977.1">
    <property type="nucleotide sequence ID" value="NZ_FOQH01000008.1"/>
</dbReference>
<name>A0A1I3JZY9_9RHOB</name>
<proteinExistence type="predicted"/>
<dbReference type="Pfam" id="PF00583">
    <property type="entry name" value="Acetyltransf_1"/>
    <property type="match status" value="1"/>
</dbReference>